<dbReference type="NCBIfam" id="TIGR04057">
    <property type="entry name" value="SusC_RagA_signa"/>
    <property type="match status" value="1"/>
</dbReference>
<dbReference type="PROSITE" id="PS52016">
    <property type="entry name" value="TONB_DEPENDENT_REC_3"/>
    <property type="match status" value="1"/>
</dbReference>
<evidence type="ECO:0000313" key="14">
    <source>
        <dbReference type="Proteomes" id="UP000251993"/>
    </source>
</evidence>
<dbReference type="Proteomes" id="UP000251993">
    <property type="component" value="Chromosome"/>
</dbReference>
<dbReference type="NCBIfam" id="TIGR04056">
    <property type="entry name" value="OMP_RagA_SusC"/>
    <property type="match status" value="1"/>
</dbReference>
<dbReference type="AlphaFoldDB" id="A0A344TF17"/>
<dbReference type="KEGG" id="run:DR864_05570"/>
<dbReference type="SUPFAM" id="SSF56935">
    <property type="entry name" value="Porins"/>
    <property type="match status" value="1"/>
</dbReference>
<keyword evidence="6 8" id="KW-0472">Membrane</keyword>
<dbReference type="InterPro" id="IPR023996">
    <property type="entry name" value="TonB-dep_OMP_SusC/RagA"/>
</dbReference>
<dbReference type="Pfam" id="PF00593">
    <property type="entry name" value="TonB_dep_Rec_b-barrel"/>
    <property type="match status" value="1"/>
</dbReference>
<evidence type="ECO:0000256" key="10">
    <source>
        <dbReference type="SAM" id="SignalP"/>
    </source>
</evidence>
<evidence type="ECO:0000256" key="6">
    <source>
        <dbReference type="ARBA" id="ARBA00023136"/>
    </source>
</evidence>
<dbReference type="EMBL" id="CP030850">
    <property type="protein sequence ID" value="AXE17238.1"/>
    <property type="molecule type" value="Genomic_DNA"/>
</dbReference>
<organism evidence="13 14">
    <name type="scientific">Runella rosea</name>
    <dbReference type="NCBI Taxonomy" id="2259595"/>
    <lineage>
        <taxon>Bacteria</taxon>
        <taxon>Pseudomonadati</taxon>
        <taxon>Bacteroidota</taxon>
        <taxon>Cytophagia</taxon>
        <taxon>Cytophagales</taxon>
        <taxon>Spirosomataceae</taxon>
        <taxon>Runella</taxon>
    </lineage>
</organism>
<evidence type="ECO:0000259" key="11">
    <source>
        <dbReference type="Pfam" id="PF00593"/>
    </source>
</evidence>
<feature type="domain" description="TonB-dependent receptor plug" evidence="12">
    <location>
        <begin position="233"/>
        <end position="351"/>
    </location>
</feature>
<dbReference type="InterPro" id="IPR039426">
    <property type="entry name" value="TonB-dep_rcpt-like"/>
</dbReference>
<dbReference type="OrthoDB" id="9768177at2"/>
<keyword evidence="3 8" id="KW-1134">Transmembrane beta strand</keyword>
<keyword evidence="2 8" id="KW-0813">Transport</keyword>
<keyword evidence="14" id="KW-1185">Reference proteome</keyword>
<dbReference type="InterPro" id="IPR012910">
    <property type="entry name" value="Plug_dom"/>
</dbReference>
<evidence type="ECO:0000256" key="7">
    <source>
        <dbReference type="ARBA" id="ARBA00023237"/>
    </source>
</evidence>
<feature type="domain" description="TonB-dependent receptor-like beta-barrel" evidence="11">
    <location>
        <begin position="530"/>
        <end position="985"/>
    </location>
</feature>
<feature type="chain" id="PRO_5016830877" evidence="10">
    <location>
        <begin position="35"/>
        <end position="1179"/>
    </location>
</feature>
<accession>A0A344TF17</accession>
<dbReference type="Gene3D" id="2.170.130.10">
    <property type="entry name" value="TonB-dependent receptor, plug domain"/>
    <property type="match status" value="1"/>
</dbReference>
<dbReference type="Gene3D" id="2.60.40.1120">
    <property type="entry name" value="Carboxypeptidase-like, regulatory domain"/>
    <property type="match status" value="1"/>
</dbReference>
<evidence type="ECO:0000256" key="4">
    <source>
        <dbReference type="ARBA" id="ARBA00022692"/>
    </source>
</evidence>
<evidence type="ECO:0000259" key="12">
    <source>
        <dbReference type="Pfam" id="PF07715"/>
    </source>
</evidence>
<evidence type="ECO:0000256" key="2">
    <source>
        <dbReference type="ARBA" id="ARBA00022448"/>
    </source>
</evidence>
<proteinExistence type="inferred from homology"/>
<dbReference type="GO" id="GO:0009279">
    <property type="term" value="C:cell outer membrane"/>
    <property type="evidence" value="ECO:0007669"/>
    <property type="project" value="UniProtKB-SubCell"/>
</dbReference>
<evidence type="ECO:0000256" key="8">
    <source>
        <dbReference type="PROSITE-ProRule" id="PRU01360"/>
    </source>
</evidence>
<keyword evidence="5 9" id="KW-0798">TonB box</keyword>
<comment type="subcellular location">
    <subcellularLocation>
        <location evidence="1 8">Cell outer membrane</location>
        <topology evidence="1 8">Multi-pass membrane protein</topology>
    </subcellularLocation>
</comment>
<gene>
    <name evidence="13" type="ORF">DR864_05570</name>
</gene>
<dbReference type="SUPFAM" id="SSF49464">
    <property type="entry name" value="Carboxypeptidase regulatory domain-like"/>
    <property type="match status" value="1"/>
</dbReference>
<keyword evidence="7 8" id="KW-0998">Cell outer membrane</keyword>
<dbReference type="InterPro" id="IPR000531">
    <property type="entry name" value="Beta-barrel_TonB"/>
</dbReference>
<sequence length="1179" mass="129947">MKKTVPIPKIMWKVMKITFSQMLLCLVCASMAWAYDTQAQEVLNRPISVIGERLELRDILSQIEKQAEVKFVYSTKIKSTQRLTLNIHKRKLSTVLEEILKPISIEYEVIENRILLKKSRNEQSLLPNEEVQGLAMPQSLELPITGTIKDEKGVTMAGVSILIKGTSRGTTTDASGNFKIDVPDKNTALIISYVGYLSQQITVGNRSQINITLLPDERSLNEVQVVAFGEQRKRDVTGSIASLKAADIRANTAASPDVALQGRAAGVQITQAGGTPGGAVRINVRGVASINSNSQPLIVIDGQPVNSSAFGTGGVAMNPLAEINPDDIESMEVLKDASASILFGSRAANGVILITTKKGAKGKPTIDFSYQQGVNTATNRVDFIDNGADHFNILKRAARNNIRAGLAPASSNLTSLLPTGILRGSLPASFDNQLIDSTTLYNTRTNWLDQVLRQGGFQQATLSAGGGAKNLTIYGSGSYRKEDGIIIGQGLRRLSGRVNVEYNPIKILKLGANVSLNSIDNEMVPLGNSYQYGLTSALPAYPIQLPDGSFFNGIANGTNNTQSIGTNPVFYRNNYSNKSNTFRNINTFFAQIEPVKGLTIRSEFGTDYQKTRNDILLNPTLYPRGIQGAERTGEGRAENRDVLNRNSNWNNTINYTRELGKNHRIGVLVGNSLQNRISDNETYITERVPPGAKTGLDTTRSVVFNDEISFRFVSYFGRINYAFKDKYLFEVSLRSDGSSRFGPENRWATFPGMSVGWVISDESFLSNNSFVNFLKLRASYGRTGNAEIGNFSWQKNFTFVGYNAAIYGGVQGGQFTNPGNSALTWESTKQFDAGIEFTLWNKRISGTLDFYNKDSEGLLLDYALGPLFGTINNSMTINLGSVRNRGVELSITTRNVTKKDFRWTTDFNISHNKNTVLSTYTAPFLNFPFQVIAGPSIATPGYPLGNYYMAQFAGFDPNTGNELFYERDRVVFNNTGQTVKTGALWDGTIANNAGNNQFILENRTPYPVLFGGLTNSFQFRKIDFNFLFYYQYGNWIYDQAQRAQSYPTTGQVLRAESPGIGSLRDELNKTEGAFRMQWNSNARGFESSRFLHDGSFIRLKNVQLGYTLPASVANKLRLRTARISLTGQNLLTFTKFTGWDPEVFRNGGADGSTATLSPGVTNNDLPQVRTVLVGINFGF</sequence>
<dbReference type="InterPro" id="IPR037066">
    <property type="entry name" value="Plug_dom_sf"/>
</dbReference>
<dbReference type="InterPro" id="IPR036942">
    <property type="entry name" value="Beta-barrel_TonB_sf"/>
</dbReference>
<protein>
    <submittedName>
        <fullName evidence="13">TonB-dependent receptor</fullName>
    </submittedName>
</protein>
<comment type="similarity">
    <text evidence="8 9">Belongs to the TonB-dependent receptor family.</text>
</comment>
<feature type="signal peptide" evidence="10">
    <location>
        <begin position="1"/>
        <end position="34"/>
    </location>
</feature>
<dbReference type="InterPro" id="IPR023997">
    <property type="entry name" value="TonB-dep_OMP_SusC/RagA_CS"/>
</dbReference>
<evidence type="ECO:0000313" key="13">
    <source>
        <dbReference type="EMBL" id="AXE17238.1"/>
    </source>
</evidence>
<evidence type="ECO:0000256" key="9">
    <source>
        <dbReference type="RuleBase" id="RU003357"/>
    </source>
</evidence>
<evidence type="ECO:0000256" key="3">
    <source>
        <dbReference type="ARBA" id="ARBA00022452"/>
    </source>
</evidence>
<evidence type="ECO:0000256" key="5">
    <source>
        <dbReference type="ARBA" id="ARBA00023077"/>
    </source>
</evidence>
<name>A0A344TF17_9BACT</name>
<keyword evidence="13" id="KW-0675">Receptor</keyword>
<dbReference type="Gene3D" id="2.40.170.20">
    <property type="entry name" value="TonB-dependent receptor, beta-barrel domain"/>
    <property type="match status" value="1"/>
</dbReference>
<dbReference type="RefSeq" id="WP_114066024.1">
    <property type="nucleotide sequence ID" value="NZ_CP030850.1"/>
</dbReference>
<evidence type="ECO:0000256" key="1">
    <source>
        <dbReference type="ARBA" id="ARBA00004571"/>
    </source>
</evidence>
<dbReference type="Pfam" id="PF13715">
    <property type="entry name" value="CarbopepD_reg_2"/>
    <property type="match status" value="1"/>
</dbReference>
<dbReference type="Gene3D" id="3.55.50.30">
    <property type="match status" value="1"/>
</dbReference>
<dbReference type="Pfam" id="PF07715">
    <property type="entry name" value="Plug"/>
    <property type="match status" value="1"/>
</dbReference>
<keyword evidence="10" id="KW-0732">Signal</keyword>
<dbReference type="InterPro" id="IPR008969">
    <property type="entry name" value="CarboxyPept-like_regulatory"/>
</dbReference>
<keyword evidence="4 8" id="KW-0812">Transmembrane</keyword>
<reference evidence="13 14" key="1">
    <citation type="submission" date="2018-07" db="EMBL/GenBank/DDBJ databases">
        <title>Genome sequencing of Runella.</title>
        <authorList>
            <person name="Baek M.-G."/>
            <person name="Yi H."/>
        </authorList>
    </citation>
    <scope>NUCLEOTIDE SEQUENCE [LARGE SCALE GENOMIC DNA]</scope>
    <source>
        <strain evidence="13 14">HYN0085</strain>
    </source>
</reference>